<sequence>MITKTTKREDEKMEKRKFQIVIEVEVELEDYEGEGLIETEIKSALDDSPFWNPQSVTVSEI</sequence>
<name>A0A6M3MEX4_9ZZZZ</name>
<dbReference type="AlphaFoldDB" id="A0A6M3MEX4"/>
<evidence type="ECO:0000313" key="1">
    <source>
        <dbReference type="EMBL" id="QJA99276.1"/>
    </source>
</evidence>
<organism evidence="2">
    <name type="scientific">viral metagenome</name>
    <dbReference type="NCBI Taxonomy" id="1070528"/>
    <lineage>
        <taxon>unclassified sequences</taxon>
        <taxon>metagenomes</taxon>
        <taxon>organismal metagenomes</taxon>
    </lineage>
</organism>
<evidence type="ECO:0000313" key="2">
    <source>
        <dbReference type="EMBL" id="QJB04015.1"/>
    </source>
</evidence>
<dbReference type="EMBL" id="MT143639">
    <property type="protein sequence ID" value="QJA99276.1"/>
    <property type="molecule type" value="Genomic_DNA"/>
</dbReference>
<protein>
    <submittedName>
        <fullName evidence="2">Uncharacterized protein</fullName>
    </submittedName>
</protein>
<proteinExistence type="predicted"/>
<reference evidence="2" key="1">
    <citation type="submission" date="2020-03" db="EMBL/GenBank/DDBJ databases">
        <title>The deep terrestrial virosphere.</title>
        <authorList>
            <person name="Holmfeldt K."/>
            <person name="Nilsson E."/>
            <person name="Simone D."/>
            <person name="Lopez-Fernandez M."/>
            <person name="Wu X."/>
            <person name="de Brujin I."/>
            <person name="Lundin D."/>
            <person name="Andersson A."/>
            <person name="Bertilsson S."/>
            <person name="Dopson M."/>
        </authorList>
    </citation>
    <scope>NUCLEOTIDE SEQUENCE</scope>
    <source>
        <strain evidence="1">MM171A01234</strain>
        <strain evidence="2">MM171B00502</strain>
    </source>
</reference>
<dbReference type="EMBL" id="MT143869">
    <property type="protein sequence ID" value="QJB04015.1"/>
    <property type="molecule type" value="Genomic_DNA"/>
</dbReference>
<accession>A0A6M3MEX4</accession>
<gene>
    <name evidence="1" type="ORF">MM171A01234_0016</name>
    <name evidence="2" type="ORF">MM171B00502_0008</name>
</gene>